<gene>
    <name evidence="3" type="ORF">CYMTET_19029</name>
    <name evidence="2" type="ORF">CYMTET_38997</name>
    <name evidence="1" type="ORF">CYMTET_39002</name>
</gene>
<evidence type="ECO:0000313" key="3">
    <source>
        <dbReference type="EMBL" id="KAK3272691.1"/>
    </source>
</evidence>
<evidence type="ECO:0000313" key="2">
    <source>
        <dbReference type="EMBL" id="KAK3251668.1"/>
    </source>
</evidence>
<comment type="caution">
    <text evidence="2">The sequence shown here is derived from an EMBL/GenBank/DDBJ whole genome shotgun (WGS) entry which is preliminary data.</text>
</comment>
<evidence type="ECO:0000313" key="4">
    <source>
        <dbReference type="Proteomes" id="UP001190700"/>
    </source>
</evidence>
<dbReference type="EMBL" id="LGRX02025897">
    <property type="protein sequence ID" value="KAK3251668.1"/>
    <property type="molecule type" value="Genomic_DNA"/>
</dbReference>
<dbReference type="EMBL" id="LGRX02008834">
    <property type="protein sequence ID" value="KAK3272691.1"/>
    <property type="molecule type" value="Genomic_DNA"/>
</dbReference>
<reference evidence="2" key="2">
    <citation type="submission" date="2023-06" db="EMBL/GenBank/DDBJ databases">
        <title>Long-read-based genome assembly of the green algal bacterivore Cymbomonas tetramitiformis.</title>
        <authorList>
            <person name="Gyaltshen Y."/>
            <person name="Rozenberg A."/>
            <person name="Paasch A."/>
            <person name="Burns J.A."/>
            <person name="Warring S."/>
            <person name="Larson R."/>
            <person name="Maurer-Alcala X."/>
            <person name="Dacks J."/>
            <person name="Kim E."/>
        </authorList>
    </citation>
    <scope>NUCLEOTIDE SEQUENCE</scope>
    <source>
        <strain evidence="2">PLY_AMNH</strain>
    </source>
</reference>
<dbReference type="Proteomes" id="UP001190700">
    <property type="component" value="Unassembled WGS sequence"/>
</dbReference>
<organism evidence="2 4">
    <name type="scientific">Cymbomonas tetramitiformis</name>
    <dbReference type="NCBI Taxonomy" id="36881"/>
    <lineage>
        <taxon>Eukaryota</taxon>
        <taxon>Viridiplantae</taxon>
        <taxon>Chlorophyta</taxon>
        <taxon>Pyramimonadophyceae</taxon>
        <taxon>Pyramimonadales</taxon>
        <taxon>Pyramimonadaceae</taxon>
        <taxon>Cymbomonas</taxon>
    </lineage>
</organism>
<dbReference type="AlphaFoldDB" id="A0AAE0CAX9"/>
<keyword evidence="4" id="KW-1185">Reference proteome</keyword>
<name>A0AAE0CAX9_9CHLO</name>
<sequence>MGRSRGARTILSSSEGNGACSRAFASPFYRAPGLSLSGGARRRHKVKQAIADYAYANGITRDRSLYPHSISADYSTDRHEKSLTLGAFVRAFVLYGSRVRFRNLVQSTLHNGKTNAAIEHELNKVAHDVGFDSGRAEPVFAVGSESRQKAAALRLLYQRQFAHEDVKSDTG</sequence>
<accession>A0AAE0CAX9</accession>
<dbReference type="EMBL" id="LGRX02025898">
    <property type="protein sequence ID" value="KAK3251663.1"/>
    <property type="molecule type" value="Genomic_DNA"/>
</dbReference>
<evidence type="ECO:0000313" key="1">
    <source>
        <dbReference type="EMBL" id="KAK3251663.1"/>
    </source>
</evidence>
<protein>
    <submittedName>
        <fullName evidence="2">Uncharacterized protein</fullName>
    </submittedName>
</protein>
<proteinExistence type="predicted"/>
<reference evidence="2 4" key="1">
    <citation type="journal article" date="2015" name="Genome Biol. Evol.">
        <title>Comparative Genomics of a Bacterivorous Green Alga Reveals Evolutionary Causalities and Consequences of Phago-Mixotrophic Mode of Nutrition.</title>
        <authorList>
            <person name="Burns J.A."/>
            <person name="Paasch A."/>
            <person name="Narechania A."/>
            <person name="Kim E."/>
        </authorList>
    </citation>
    <scope>NUCLEOTIDE SEQUENCE [LARGE SCALE GENOMIC DNA]</scope>
    <source>
        <strain evidence="2">PLY_AMNH</strain>
    </source>
</reference>